<gene>
    <name evidence="2" type="ORF">ACFSJG_02365</name>
</gene>
<sequence length="56" mass="6171">MLAVIIVSTWLALSVVAALVFGAMIRLRDRREAGRYDGPDSDPADTESHDHQAFND</sequence>
<evidence type="ECO:0000256" key="1">
    <source>
        <dbReference type="SAM" id="MobiDB-lite"/>
    </source>
</evidence>
<organism evidence="2 3">
    <name type="scientific">Rhodococcus gannanensis</name>
    <dbReference type="NCBI Taxonomy" id="1960308"/>
    <lineage>
        <taxon>Bacteria</taxon>
        <taxon>Bacillati</taxon>
        <taxon>Actinomycetota</taxon>
        <taxon>Actinomycetes</taxon>
        <taxon>Mycobacteriales</taxon>
        <taxon>Nocardiaceae</taxon>
        <taxon>Rhodococcus</taxon>
    </lineage>
</organism>
<evidence type="ECO:0000313" key="3">
    <source>
        <dbReference type="Proteomes" id="UP001597286"/>
    </source>
</evidence>
<reference evidence="3" key="1">
    <citation type="journal article" date="2019" name="Int. J. Syst. Evol. Microbiol.">
        <title>The Global Catalogue of Microorganisms (GCM) 10K type strain sequencing project: providing services to taxonomists for standard genome sequencing and annotation.</title>
        <authorList>
            <consortium name="The Broad Institute Genomics Platform"/>
            <consortium name="The Broad Institute Genome Sequencing Center for Infectious Disease"/>
            <person name="Wu L."/>
            <person name="Ma J."/>
        </authorList>
    </citation>
    <scope>NUCLEOTIDE SEQUENCE [LARGE SCALE GENOMIC DNA]</scope>
    <source>
        <strain evidence="3">DT72</strain>
    </source>
</reference>
<protein>
    <submittedName>
        <fullName evidence="2">Uncharacterized protein</fullName>
    </submittedName>
</protein>
<dbReference type="Proteomes" id="UP001597286">
    <property type="component" value="Unassembled WGS sequence"/>
</dbReference>
<evidence type="ECO:0000313" key="2">
    <source>
        <dbReference type="EMBL" id="MFD1811047.1"/>
    </source>
</evidence>
<comment type="caution">
    <text evidence="2">The sequence shown here is derived from an EMBL/GenBank/DDBJ whole genome shotgun (WGS) entry which is preliminary data.</text>
</comment>
<accession>A0ABW4NZ41</accession>
<proteinExistence type="predicted"/>
<dbReference type="EMBL" id="JBHUFB010000003">
    <property type="protein sequence ID" value="MFD1811047.1"/>
    <property type="molecule type" value="Genomic_DNA"/>
</dbReference>
<keyword evidence="3" id="KW-1185">Reference proteome</keyword>
<name>A0ABW4NZ41_9NOCA</name>
<feature type="compositionally biased region" description="Basic and acidic residues" evidence="1">
    <location>
        <begin position="46"/>
        <end position="56"/>
    </location>
</feature>
<feature type="region of interest" description="Disordered" evidence="1">
    <location>
        <begin position="32"/>
        <end position="56"/>
    </location>
</feature>
<dbReference type="RefSeq" id="WP_378483605.1">
    <property type="nucleotide sequence ID" value="NZ_JBHUFB010000003.1"/>
</dbReference>